<dbReference type="InterPro" id="IPR010998">
    <property type="entry name" value="Integrase_recombinase_N"/>
</dbReference>
<dbReference type="PANTHER" id="PTHR30349:SF41">
    <property type="entry name" value="INTEGRASE_RECOMBINASE PROTEIN MJ0367-RELATED"/>
    <property type="match status" value="1"/>
</dbReference>
<dbReference type="InterPro" id="IPR025269">
    <property type="entry name" value="SAM-like_dom"/>
</dbReference>
<reference evidence="7 8" key="1">
    <citation type="submission" date="2013-07" db="EMBL/GenBank/DDBJ databases">
        <authorList>
            <person name="Weinstock G."/>
            <person name="Sodergren E."/>
            <person name="Wylie T."/>
            <person name="Fulton L."/>
            <person name="Fulton R."/>
            <person name="Fronick C."/>
            <person name="O'Laughlin M."/>
            <person name="Godfrey J."/>
            <person name="Miner T."/>
            <person name="Herter B."/>
            <person name="Appelbaum E."/>
            <person name="Cordes M."/>
            <person name="Lek S."/>
            <person name="Wollam A."/>
            <person name="Pepin K.H."/>
            <person name="Palsikar V.B."/>
            <person name="Mitreva M."/>
            <person name="Wilson R.K."/>
        </authorList>
    </citation>
    <scope>NUCLEOTIDE SEQUENCE [LARGE SCALE GENOMIC DNA]</scope>
    <source>
        <strain evidence="7 8">ATCC 14940</strain>
    </source>
</reference>
<dbReference type="SUPFAM" id="SSF56349">
    <property type="entry name" value="DNA breaking-rejoining enzymes"/>
    <property type="match status" value="1"/>
</dbReference>
<feature type="domain" description="Tyr recombinase" evidence="5">
    <location>
        <begin position="228"/>
        <end position="427"/>
    </location>
</feature>
<evidence type="ECO:0000259" key="6">
    <source>
        <dbReference type="PROSITE" id="PS51900"/>
    </source>
</evidence>
<dbReference type="AlphaFoldDB" id="A0ABC9U2D8"/>
<evidence type="ECO:0000313" key="8">
    <source>
        <dbReference type="Proteomes" id="UP000016491"/>
    </source>
</evidence>
<sequence length="446" mass="51522">MLRKDILYSEQINYIILRASWQEGVIFILKNSCDIATFRKDDTMASITPRKNKQGEIISYQIEVFRGRDSSGKKLKPFSMSWKVPQGWKERSIQKELDKVANEFELNCKAGRISIEKKTFEQYAAYVMTLKERDNKHKTVFRYKQLLNRINAEIGHITVSKLTSAELNSFYLKMGKKGQNKRTGGGLSPQTILHHHRLIHAILEQAVKEGIIQFNPADGATPPKQPKHEADFFEIADVIRIREVLLKEPLKWRVIVYLLIDTGARRGEIMGLKWSSIDFGANQIVIENNLLYSPDIGVYNDTPKTHKKRTINIAPEICSLLKLYRKERLKHKMSMGDLWTDTGFCFTQDNGLPMYPDSLNTYLYQLQDEYDLPPIHPHKFRHTHASILYELGENPVAISKRLGHDQVSTTQNMYSHVLKESDKKVSNDVAELLYRNTNKKRGKTAK</sequence>
<evidence type="ECO:0000259" key="5">
    <source>
        <dbReference type="PROSITE" id="PS51898"/>
    </source>
</evidence>
<dbReference type="Gene3D" id="1.10.150.130">
    <property type="match status" value="1"/>
</dbReference>
<evidence type="ECO:0000256" key="2">
    <source>
        <dbReference type="ARBA" id="ARBA00023125"/>
    </source>
</evidence>
<gene>
    <name evidence="7" type="ORF">CLOSYM_00744</name>
</gene>
<accession>A0ABC9U2D8</accession>
<dbReference type="Gene3D" id="1.10.443.10">
    <property type="entry name" value="Intergrase catalytic core"/>
    <property type="match status" value="1"/>
</dbReference>
<dbReference type="PROSITE" id="PS51898">
    <property type="entry name" value="TYR_RECOMBINASE"/>
    <property type="match status" value="1"/>
</dbReference>
<dbReference type="GO" id="GO:0006310">
    <property type="term" value="P:DNA recombination"/>
    <property type="evidence" value="ECO:0007669"/>
    <property type="project" value="UniProtKB-KW"/>
</dbReference>
<dbReference type="PANTHER" id="PTHR30349">
    <property type="entry name" value="PHAGE INTEGRASE-RELATED"/>
    <property type="match status" value="1"/>
</dbReference>
<name>A0ABC9U2D8_CLOSY</name>
<dbReference type="InterPro" id="IPR002104">
    <property type="entry name" value="Integrase_catalytic"/>
</dbReference>
<dbReference type="InterPro" id="IPR013762">
    <property type="entry name" value="Integrase-like_cat_sf"/>
</dbReference>
<evidence type="ECO:0000256" key="1">
    <source>
        <dbReference type="ARBA" id="ARBA00008857"/>
    </source>
</evidence>
<dbReference type="InterPro" id="IPR011010">
    <property type="entry name" value="DNA_brk_join_enz"/>
</dbReference>
<organism evidence="7 8">
    <name type="scientific">[Clostridium] symbiosum ATCC 14940</name>
    <dbReference type="NCBI Taxonomy" id="411472"/>
    <lineage>
        <taxon>Bacteria</taxon>
        <taxon>Bacillati</taxon>
        <taxon>Bacillota</taxon>
        <taxon>Clostridia</taxon>
        <taxon>Lachnospirales</taxon>
        <taxon>Lachnospiraceae</taxon>
        <taxon>Otoolea</taxon>
    </lineage>
</organism>
<dbReference type="EMBL" id="AWSU01000060">
    <property type="protein sequence ID" value="ERI79672.1"/>
    <property type="molecule type" value="Genomic_DNA"/>
</dbReference>
<dbReference type="Pfam" id="PF00589">
    <property type="entry name" value="Phage_integrase"/>
    <property type="match status" value="1"/>
</dbReference>
<dbReference type="Proteomes" id="UP000016491">
    <property type="component" value="Unassembled WGS sequence"/>
</dbReference>
<dbReference type="Pfam" id="PF13102">
    <property type="entry name" value="Phage_int_SAM_5"/>
    <property type="match status" value="1"/>
</dbReference>
<feature type="domain" description="Core-binding (CB)" evidence="6">
    <location>
        <begin position="114"/>
        <end position="207"/>
    </location>
</feature>
<proteinExistence type="inferred from homology"/>
<comment type="similarity">
    <text evidence="1">Belongs to the 'phage' integrase family.</text>
</comment>
<dbReference type="PROSITE" id="PS51900">
    <property type="entry name" value="CB"/>
    <property type="match status" value="1"/>
</dbReference>
<evidence type="ECO:0000313" key="7">
    <source>
        <dbReference type="EMBL" id="ERI79672.1"/>
    </source>
</evidence>
<dbReference type="CDD" id="cd01189">
    <property type="entry name" value="INT_ICEBs1_C_like"/>
    <property type="match status" value="1"/>
</dbReference>
<dbReference type="InterPro" id="IPR044068">
    <property type="entry name" value="CB"/>
</dbReference>
<keyword evidence="2 4" id="KW-0238">DNA-binding</keyword>
<protein>
    <submittedName>
        <fullName evidence="7">Site-specific recombinase, phage integrase family</fullName>
    </submittedName>
</protein>
<evidence type="ECO:0000256" key="3">
    <source>
        <dbReference type="ARBA" id="ARBA00023172"/>
    </source>
</evidence>
<evidence type="ECO:0000256" key="4">
    <source>
        <dbReference type="PROSITE-ProRule" id="PRU01248"/>
    </source>
</evidence>
<dbReference type="GO" id="GO:0003677">
    <property type="term" value="F:DNA binding"/>
    <property type="evidence" value="ECO:0007669"/>
    <property type="project" value="UniProtKB-UniRule"/>
</dbReference>
<comment type="caution">
    <text evidence="7">The sequence shown here is derived from an EMBL/GenBank/DDBJ whole genome shotgun (WGS) entry which is preliminary data.</text>
</comment>
<dbReference type="InterPro" id="IPR050090">
    <property type="entry name" value="Tyrosine_recombinase_XerCD"/>
</dbReference>
<keyword evidence="3" id="KW-0233">DNA recombination</keyword>